<accession>A0ABX1NVC2</accession>
<dbReference type="Pfam" id="PF12643">
    <property type="entry name" value="MazG-like"/>
    <property type="match status" value="1"/>
</dbReference>
<dbReference type="InterPro" id="IPR052555">
    <property type="entry name" value="dCTP_Pyrophosphatase"/>
</dbReference>
<gene>
    <name evidence="1" type="ORF">GPA24_10535</name>
</gene>
<dbReference type="CDD" id="cd11537">
    <property type="entry name" value="NTP-PPase_RS21-C6_like"/>
    <property type="match status" value="1"/>
</dbReference>
<dbReference type="Gene3D" id="1.10.287.1080">
    <property type="entry name" value="MazG-like"/>
    <property type="match status" value="1"/>
</dbReference>
<evidence type="ECO:0000313" key="2">
    <source>
        <dbReference type="Proteomes" id="UP000633943"/>
    </source>
</evidence>
<sequence length="118" mass="13266">MSERDQLLVLRDALRAFAAERDWERFHTPKNLAMALAGEAGEVIEHFQWLSADESANLSEARRAEVALELADVLLYLVRLADVLDIDLGEAAQRKLALNAGRYPADKARGRSDKYDKL</sequence>
<dbReference type="EMBL" id="WTVP01000025">
    <property type="protein sequence ID" value="NMG15970.1"/>
    <property type="molecule type" value="Genomic_DNA"/>
</dbReference>
<reference evidence="1 2" key="1">
    <citation type="submission" date="2019-12" db="EMBL/GenBank/DDBJ databases">
        <title>Comparative genomics gives insights into the taxonomy of the Azoarcus-Aromatoleum group and reveals separate origins of nif in the plant-associated Azoarcus and non-plant-associated Aromatoleum sub-groups.</title>
        <authorList>
            <person name="Lafos M."/>
            <person name="Maluk M."/>
            <person name="Batista M."/>
            <person name="Junghare M."/>
            <person name="Carmona M."/>
            <person name="Faoro H."/>
            <person name="Cruz L.M."/>
            <person name="Battistoni F."/>
            <person name="De Souza E."/>
            <person name="Pedrosa F."/>
            <person name="Chen W.-M."/>
            <person name="Poole P.S."/>
            <person name="Dixon R.A."/>
            <person name="James E.K."/>
        </authorList>
    </citation>
    <scope>NUCLEOTIDE SEQUENCE [LARGE SCALE GENOMIC DNA]</scope>
    <source>
        <strain evidence="1 2">PbN1</strain>
    </source>
</reference>
<proteinExistence type="predicted"/>
<protein>
    <submittedName>
        <fullName evidence="1">Nucleotide pyrophosphohydrolase</fullName>
    </submittedName>
</protein>
<organism evidence="1 2">
    <name type="scientific">Aromatoleum bremense</name>
    <dbReference type="NCBI Taxonomy" id="76115"/>
    <lineage>
        <taxon>Bacteria</taxon>
        <taxon>Pseudomonadati</taxon>
        <taxon>Pseudomonadota</taxon>
        <taxon>Betaproteobacteria</taxon>
        <taxon>Rhodocyclales</taxon>
        <taxon>Rhodocyclaceae</taxon>
        <taxon>Aromatoleum</taxon>
    </lineage>
</organism>
<name>A0ABX1NVC2_9RHOO</name>
<dbReference type="InterPro" id="IPR025984">
    <property type="entry name" value="DCTPP"/>
</dbReference>
<evidence type="ECO:0000313" key="1">
    <source>
        <dbReference type="EMBL" id="NMG15970.1"/>
    </source>
</evidence>
<dbReference type="PANTHER" id="PTHR46523">
    <property type="entry name" value="DCTP PYROPHOSPHATASE 1"/>
    <property type="match status" value="1"/>
</dbReference>
<dbReference type="PANTHER" id="PTHR46523:SF1">
    <property type="entry name" value="DCTP PYROPHOSPHATASE 1"/>
    <property type="match status" value="1"/>
</dbReference>
<dbReference type="Proteomes" id="UP000633943">
    <property type="component" value="Unassembled WGS sequence"/>
</dbReference>
<comment type="caution">
    <text evidence="1">The sequence shown here is derived from an EMBL/GenBank/DDBJ whole genome shotgun (WGS) entry which is preliminary data.</text>
</comment>
<keyword evidence="2" id="KW-1185">Reference proteome</keyword>
<dbReference type="SUPFAM" id="SSF101386">
    <property type="entry name" value="all-alpha NTP pyrophosphatases"/>
    <property type="match status" value="1"/>
</dbReference>
<dbReference type="PIRSF" id="PIRSF029826">
    <property type="entry name" value="UCP029826_pph"/>
    <property type="match status" value="1"/>
</dbReference>
<dbReference type="RefSeq" id="WP_169202577.1">
    <property type="nucleotide sequence ID" value="NZ_CP059467.1"/>
</dbReference>